<feature type="non-terminal residue" evidence="2">
    <location>
        <position position="230"/>
    </location>
</feature>
<feature type="compositionally biased region" description="Low complexity" evidence="1">
    <location>
        <begin position="121"/>
        <end position="134"/>
    </location>
</feature>
<evidence type="ECO:0000313" key="3">
    <source>
        <dbReference type="Proteomes" id="UP001189429"/>
    </source>
</evidence>
<comment type="caution">
    <text evidence="2">The sequence shown here is derived from an EMBL/GenBank/DDBJ whole genome shotgun (WGS) entry which is preliminary data.</text>
</comment>
<gene>
    <name evidence="2" type="ORF">PCOR1329_LOCUS40005</name>
</gene>
<dbReference type="EMBL" id="CAUYUJ010014831">
    <property type="protein sequence ID" value="CAK0846535.1"/>
    <property type="molecule type" value="Genomic_DNA"/>
</dbReference>
<evidence type="ECO:0000313" key="2">
    <source>
        <dbReference type="EMBL" id="CAK0846535.1"/>
    </source>
</evidence>
<reference evidence="2" key="1">
    <citation type="submission" date="2023-10" db="EMBL/GenBank/DDBJ databases">
        <authorList>
            <person name="Chen Y."/>
            <person name="Shah S."/>
            <person name="Dougan E. K."/>
            <person name="Thang M."/>
            <person name="Chan C."/>
        </authorList>
    </citation>
    <scope>NUCLEOTIDE SEQUENCE [LARGE SCALE GENOMIC DNA]</scope>
</reference>
<organism evidence="2 3">
    <name type="scientific">Prorocentrum cordatum</name>
    <dbReference type="NCBI Taxonomy" id="2364126"/>
    <lineage>
        <taxon>Eukaryota</taxon>
        <taxon>Sar</taxon>
        <taxon>Alveolata</taxon>
        <taxon>Dinophyceae</taxon>
        <taxon>Prorocentrales</taxon>
        <taxon>Prorocentraceae</taxon>
        <taxon>Prorocentrum</taxon>
    </lineage>
</organism>
<keyword evidence="3" id="KW-1185">Reference proteome</keyword>
<proteinExistence type="predicted"/>
<accession>A0ABN9TLK4</accession>
<protein>
    <submittedName>
        <fullName evidence="2">Uncharacterized protein</fullName>
    </submittedName>
</protein>
<name>A0ABN9TLK4_9DINO</name>
<feature type="compositionally biased region" description="Pro residues" evidence="1">
    <location>
        <begin position="135"/>
        <end position="145"/>
    </location>
</feature>
<feature type="region of interest" description="Disordered" evidence="1">
    <location>
        <begin position="96"/>
        <end position="147"/>
    </location>
</feature>
<evidence type="ECO:0000256" key="1">
    <source>
        <dbReference type="SAM" id="MobiDB-lite"/>
    </source>
</evidence>
<dbReference type="Proteomes" id="UP001189429">
    <property type="component" value="Unassembled WGS sequence"/>
</dbReference>
<sequence length="230" mass="24606">MSGEHPSLVQECQKFFEGAAKHRFKDALGFVMKNQYVKLTGHDPVFRDPMGFLGAMRERSGPFKLELESRSHDGATFLDVELNCLVPGLAADDFPPLAIGVRPVPKTRRRSEAPRRQPQTPRAGPGASPRAPRASAPPPGPPPAAPEVVPRLQMVEFCADAGATDAIGGSATEAAEAATWGRSSAAPENRAEMQARKNMRVLDLLGAGGSKAAQELISNISIFSQKLSQK</sequence>